<feature type="transmembrane region" description="Helical" evidence="1">
    <location>
        <begin position="12"/>
        <end position="30"/>
    </location>
</feature>
<feature type="transmembrane region" description="Helical" evidence="1">
    <location>
        <begin position="331"/>
        <end position="355"/>
    </location>
</feature>
<dbReference type="RefSeq" id="WP_349143425.1">
    <property type="nucleotide sequence ID" value="NZ_JBBMFC010000001.1"/>
</dbReference>
<feature type="transmembrane region" description="Helical" evidence="1">
    <location>
        <begin position="248"/>
        <end position="277"/>
    </location>
</feature>
<feature type="transmembrane region" description="Helical" evidence="1">
    <location>
        <begin position="297"/>
        <end position="319"/>
    </location>
</feature>
<keyword evidence="1" id="KW-1133">Transmembrane helix</keyword>
<keyword evidence="3" id="KW-1185">Reference proteome</keyword>
<feature type="transmembrane region" description="Helical" evidence="1">
    <location>
        <begin position="65"/>
        <end position="80"/>
    </location>
</feature>
<protein>
    <submittedName>
        <fullName evidence="2">DUF4173 domain-containing protein</fullName>
    </submittedName>
</protein>
<sequence length="429" mass="48248">MNAFDRVKGMDRIFCGLYLLLGYGFIWMFTNSTSAWCLPVYTVFYTAVVLVYARTLGIRPVKESWFWFVILLILGISQEMDNGMMVGRFLALLLVAAYWTFAVSGRLLDQGRTSGWILFDGWNALGMVPFTNMDALIRVLFHQKSGDGEQDKTSLSEMKAVALGLGIAAVLLCILLPLLSGADAGFEMLTGDVADWITAHLLGFALRMCFAIPVSFYLFGLTFGGLTGRHTDYIKEDMLKKTKNQIQILPVPAAVTTFVLICGVYLLFIGLQGSYLFSALAGKLPEAFTYAEYARRGFFELCQVSVWNLCILIMSDLFTSRKDKQFMCLKGMNVCLSVLTLLLITTAIGKMFLYISAYGLTAYRILSLTFMLWLTIIFVGWIIRQWRTFPLARISILTGAVLYTLLCVLPMSSLCRYYNLWAQTHGFLH</sequence>
<comment type="caution">
    <text evidence="2">The sequence shown here is derived from an EMBL/GenBank/DDBJ whole genome shotgun (WGS) entry which is preliminary data.</text>
</comment>
<feature type="transmembrane region" description="Helical" evidence="1">
    <location>
        <begin position="390"/>
        <end position="411"/>
    </location>
</feature>
<feature type="transmembrane region" description="Helical" evidence="1">
    <location>
        <begin position="160"/>
        <end position="179"/>
    </location>
</feature>
<evidence type="ECO:0000313" key="3">
    <source>
        <dbReference type="Proteomes" id="UP001470288"/>
    </source>
</evidence>
<accession>A0ABV1HWK5</accession>
<feature type="transmembrane region" description="Helical" evidence="1">
    <location>
        <begin position="86"/>
        <end position="108"/>
    </location>
</feature>
<keyword evidence="1" id="KW-0472">Membrane</keyword>
<dbReference type="InterPro" id="IPR025291">
    <property type="entry name" value="DUF4153"/>
</dbReference>
<proteinExistence type="predicted"/>
<gene>
    <name evidence="2" type="ORF">WMO62_00430</name>
</gene>
<dbReference type="Pfam" id="PF13687">
    <property type="entry name" value="DUF4153"/>
    <property type="match status" value="1"/>
</dbReference>
<evidence type="ECO:0000313" key="2">
    <source>
        <dbReference type="EMBL" id="MEQ2577306.1"/>
    </source>
</evidence>
<keyword evidence="1" id="KW-0812">Transmembrane</keyword>
<organism evidence="2 3">
    <name type="scientific">Hominiventricola aquisgranensis</name>
    <dbReference type="NCBI Taxonomy" id="3133164"/>
    <lineage>
        <taxon>Bacteria</taxon>
        <taxon>Bacillati</taxon>
        <taxon>Bacillota</taxon>
        <taxon>Clostridia</taxon>
        <taxon>Lachnospirales</taxon>
        <taxon>Lachnospiraceae</taxon>
        <taxon>Hominiventricola</taxon>
    </lineage>
</organism>
<evidence type="ECO:0000256" key="1">
    <source>
        <dbReference type="SAM" id="Phobius"/>
    </source>
</evidence>
<dbReference type="EMBL" id="JBBMFC010000001">
    <property type="protein sequence ID" value="MEQ2577306.1"/>
    <property type="molecule type" value="Genomic_DNA"/>
</dbReference>
<reference evidence="2 3" key="1">
    <citation type="submission" date="2024-03" db="EMBL/GenBank/DDBJ databases">
        <title>Human intestinal bacterial collection.</title>
        <authorList>
            <person name="Pauvert C."/>
            <person name="Hitch T.C.A."/>
            <person name="Clavel T."/>
        </authorList>
    </citation>
    <scope>NUCLEOTIDE SEQUENCE [LARGE SCALE GENOMIC DNA]</scope>
    <source>
        <strain evidence="2 3">CLA-AA-H78B</strain>
    </source>
</reference>
<name>A0ABV1HWK5_9FIRM</name>
<feature type="transmembrane region" description="Helical" evidence="1">
    <location>
        <begin position="199"/>
        <end position="227"/>
    </location>
</feature>
<feature type="transmembrane region" description="Helical" evidence="1">
    <location>
        <begin position="361"/>
        <end position="383"/>
    </location>
</feature>
<dbReference type="Proteomes" id="UP001470288">
    <property type="component" value="Unassembled WGS sequence"/>
</dbReference>
<feature type="transmembrane region" description="Helical" evidence="1">
    <location>
        <begin position="36"/>
        <end position="53"/>
    </location>
</feature>